<accession>Q21K04</accession>
<dbReference type="GO" id="GO:0016020">
    <property type="term" value="C:membrane"/>
    <property type="evidence" value="ECO:0007669"/>
    <property type="project" value="UniProtKB-SubCell"/>
</dbReference>
<keyword evidence="2 7" id="KW-0812">Transmembrane</keyword>
<keyword evidence="11" id="KW-1185">Reference proteome</keyword>
<evidence type="ECO:0000256" key="6">
    <source>
        <dbReference type="SAM" id="MobiDB-lite"/>
    </source>
</evidence>
<keyword evidence="5 7" id="KW-0472">Membrane</keyword>
<dbReference type="InterPro" id="IPR016476">
    <property type="entry name" value="SH3_dom_pro"/>
</dbReference>
<evidence type="ECO:0000313" key="11">
    <source>
        <dbReference type="Proteomes" id="UP000001947"/>
    </source>
</evidence>
<dbReference type="InterPro" id="IPR003646">
    <property type="entry name" value="SH3-like_bac-type"/>
</dbReference>
<protein>
    <submittedName>
        <fullName evidence="10">SH3-like region</fullName>
    </submittedName>
</protein>
<dbReference type="PROSITE" id="PS51781">
    <property type="entry name" value="SH3B"/>
    <property type="match status" value="1"/>
</dbReference>
<keyword evidence="4 7" id="KW-1133">Transmembrane helix</keyword>
<dbReference type="OrthoDB" id="9790951at2"/>
<evidence type="ECO:0000256" key="5">
    <source>
        <dbReference type="ARBA" id="ARBA00023136"/>
    </source>
</evidence>
<dbReference type="NCBIfam" id="TIGR04211">
    <property type="entry name" value="SH3_and_anchor"/>
    <property type="match status" value="1"/>
</dbReference>
<dbReference type="Proteomes" id="UP000001947">
    <property type="component" value="Chromosome"/>
</dbReference>
<feature type="chain" id="PRO_5004200011" evidence="8">
    <location>
        <begin position="43"/>
        <end position="245"/>
    </location>
</feature>
<evidence type="ECO:0000256" key="1">
    <source>
        <dbReference type="ARBA" id="ARBA00004167"/>
    </source>
</evidence>
<dbReference type="Gene3D" id="2.30.30.40">
    <property type="entry name" value="SH3 Domains"/>
    <property type="match status" value="1"/>
</dbReference>
<dbReference type="HOGENOM" id="CLU_094106_1_0_6"/>
<feature type="compositionally biased region" description="Low complexity" evidence="6">
    <location>
        <begin position="148"/>
        <end position="162"/>
    </location>
</feature>
<dbReference type="eggNOG" id="COG3807">
    <property type="taxonomic scope" value="Bacteria"/>
</dbReference>
<dbReference type="EMBL" id="CP000282">
    <property type="protein sequence ID" value="ABD80975.1"/>
    <property type="molecule type" value="Genomic_DNA"/>
</dbReference>
<dbReference type="SMART" id="SM00287">
    <property type="entry name" value="SH3b"/>
    <property type="match status" value="1"/>
</dbReference>
<evidence type="ECO:0000256" key="3">
    <source>
        <dbReference type="ARBA" id="ARBA00022729"/>
    </source>
</evidence>
<feature type="signal peptide" evidence="8">
    <location>
        <begin position="1"/>
        <end position="42"/>
    </location>
</feature>
<dbReference type="GeneID" id="98613390"/>
<dbReference type="KEGG" id="sde:Sde_1715"/>
<evidence type="ECO:0000256" key="4">
    <source>
        <dbReference type="ARBA" id="ARBA00022989"/>
    </source>
</evidence>
<organism evidence="10 11">
    <name type="scientific">Saccharophagus degradans (strain 2-40 / ATCC 43961 / DSM 17024)</name>
    <dbReference type="NCBI Taxonomy" id="203122"/>
    <lineage>
        <taxon>Bacteria</taxon>
        <taxon>Pseudomonadati</taxon>
        <taxon>Pseudomonadota</taxon>
        <taxon>Gammaproteobacteria</taxon>
        <taxon>Cellvibrionales</taxon>
        <taxon>Cellvibrionaceae</taxon>
        <taxon>Saccharophagus</taxon>
    </lineage>
</organism>
<feature type="transmembrane region" description="Helical" evidence="7">
    <location>
        <begin position="213"/>
        <end position="234"/>
    </location>
</feature>
<name>Q21K04_SACD2</name>
<dbReference type="AlphaFoldDB" id="Q21K04"/>
<dbReference type="RefSeq" id="WP_011468195.1">
    <property type="nucleotide sequence ID" value="NC_007912.1"/>
</dbReference>
<dbReference type="PIRSF" id="PIRSF006158">
    <property type="entry name" value="UCP006158_SH3"/>
    <property type="match status" value="1"/>
</dbReference>
<evidence type="ECO:0000256" key="7">
    <source>
        <dbReference type="SAM" id="Phobius"/>
    </source>
</evidence>
<evidence type="ECO:0000256" key="8">
    <source>
        <dbReference type="SAM" id="SignalP"/>
    </source>
</evidence>
<keyword evidence="3 8" id="KW-0732">Signal</keyword>
<gene>
    <name evidence="10" type="ordered locus">Sde_1715</name>
</gene>
<evidence type="ECO:0000256" key="2">
    <source>
        <dbReference type="ARBA" id="ARBA00022692"/>
    </source>
</evidence>
<reference evidence="10 11" key="1">
    <citation type="journal article" date="2008" name="PLoS Genet.">
        <title>Complete genome sequence of the complex carbohydrate-degrading marine bacterium, Saccharophagus degradans strain 2-40 T.</title>
        <authorList>
            <person name="Weiner R.M."/>
            <person name="Taylor L.E.II."/>
            <person name="Henrissat B."/>
            <person name="Hauser L."/>
            <person name="Land M."/>
            <person name="Coutinho P.M."/>
            <person name="Rancurel C."/>
            <person name="Saunders E.H."/>
            <person name="Longmire A.G."/>
            <person name="Zhang H."/>
            <person name="Bayer E.A."/>
            <person name="Gilbert H.J."/>
            <person name="Larimer F."/>
            <person name="Zhulin I.B."/>
            <person name="Ekborg N.A."/>
            <person name="Lamed R."/>
            <person name="Richardson P.M."/>
            <person name="Borovok I."/>
            <person name="Hutcheson S."/>
        </authorList>
    </citation>
    <scope>NUCLEOTIDE SEQUENCE [LARGE SCALE GENOMIC DNA]</scope>
    <source>
        <strain evidence="11">2-40 / ATCC 43961 / DSM 17024</strain>
    </source>
</reference>
<comment type="subcellular location">
    <subcellularLocation>
        <location evidence="1">Membrane</location>
        <topology evidence="1">Single-pass membrane protein</topology>
    </subcellularLocation>
</comment>
<evidence type="ECO:0000313" key="10">
    <source>
        <dbReference type="EMBL" id="ABD80975.1"/>
    </source>
</evidence>
<sequence>MKATLNSAVISLTKQLNTRTLRCLLICSALIASLATSSQVAAKTVYISDILYVPLRSGAGNQYRIINSSMKSGTALTHLEDSEDGEWAFVRTGNSIEGWIRSQYLVDEEPARDRLAKVQTELAKLKKQNASLAEEAKQLSQENASLKSSASAAMQEQSSAQSELERIKTLSEDAINLEKRYQDLLEKHQLLKTERDSLEAENEQLINSQELNFMFYGAGLLILGMLLAVILPMIKRKKGYSDWAH</sequence>
<feature type="region of interest" description="Disordered" evidence="6">
    <location>
        <begin position="143"/>
        <end position="165"/>
    </location>
</feature>
<dbReference type="STRING" id="203122.Sde_1715"/>
<evidence type="ECO:0000259" key="9">
    <source>
        <dbReference type="PROSITE" id="PS51781"/>
    </source>
</evidence>
<proteinExistence type="predicted"/>
<feature type="domain" description="SH3b" evidence="9">
    <location>
        <begin position="42"/>
        <end position="109"/>
    </location>
</feature>